<name>A0A1V0AHX7_9ACTN</name>
<keyword evidence="1" id="KW-0812">Transmembrane</keyword>
<dbReference type="RefSeq" id="WP_080046186.1">
    <property type="nucleotide sequence ID" value="NZ_CP017717.1"/>
</dbReference>
<feature type="transmembrane region" description="Helical" evidence="1">
    <location>
        <begin position="102"/>
        <end position="121"/>
    </location>
</feature>
<keyword evidence="1" id="KW-1133">Transmembrane helix</keyword>
<dbReference type="Proteomes" id="UP000190797">
    <property type="component" value="Chromosome"/>
</dbReference>
<evidence type="ECO:0000256" key="1">
    <source>
        <dbReference type="SAM" id="Phobius"/>
    </source>
</evidence>
<keyword evidence="1" id="KW-0472">Membrane</keyword>
<dbReference type="STRING" id="1909395.BKM31_57470"/>
<dbReference type="EMBL" id="CP017717">
    <property type="protein sequence ID" value="AQZ69793.1"/>
    <property type="molecule type" value="Genomic_DNA"/>
</dbReference>
<evidence type="ECO:0000313" key="2">
    <source>
        <dbReference type="EMBL" id="AQZ69793.1"/>
    </source>
</evidence>
<keyword evidence="3" id="KW-1185">Reference proteome</keyword>
<dbReference type="KEGG" id="noa:BKM31_57470"/>
<reference evidence="3" key="1">
    <citation type="journal article" date="2017" name="Med. Chem. Commun.">
        <title>Nonomuraea sp. ATCC 55076 harbours the largest actinomycete chromosome to date and the kistamicin biosynthetic gene cluster.</title>
        <authorList>
            <person name="Nazari B."/>
            <person name="Forneris C.C."/>
            <person name="Gibson M.I."/>
            <person name="Moon K."/>
            <person name="Schramma K.R."/>
            <person name="Seyedsayamdost M.R."/>
        </authorList>
    </citation>
    <scope>NUCLEOTIDE SEQUENCE [LARGE SCALE GENOMIC DNA]</scope>
    <source>
        <strain evidence="3">ATCC 55076</strain>
    </source>
</reference>
<sequence length="126" mass="13299">MDALRRSLGALSLLYALVFVTFALLHAGVGLGPLWQPVIVPAAIVETLCCLVLVGGGYGALARRPWAWDGLLYTHAAALGGVLLGIFALAFGPEDGNTLLTWYHSIMAIMLAAGLSGAFYASRVRR</sequence>
<protein>
    <submittedName>
        <fullName evidence="2">Uncharacterized protein</fullName>
    </submittedName>
</protein>
<dbReference type="OrthoDB" id="3542134at2"/>
<evidence type="ECO:0000313" key="3">
    <source>
        <dbReference type="Proteomes" id="UP000190797"/>
    </source>
</evidence>
<feature type="transmembrane region" description="Helical" evidence="1">
    <location>
        <begin position="12"/>
        <end position="32"/>
    </location>
</feature>
<gene>
    <name evidence="2" type="ORF">BKM31_57470</name>
</gene>
<feature type="transmembrane region" description="Helical" evidence="1">
    <location>
        <begin position="38"/>
        <end position="58"/>
    </location>
</feature>
<dbReference type="AlphaFoldDB" id="A0A1V0AHX7"/>
<feature type="transmembrane region" description="Helical" evidence="1">
    <location>
        <begin position="70"/>
        <end position="90"/>
    </location>
</feature>
<accession>A0A1V0AHX7</accession>
<proteinExistence type="predicted"/>
<organism evidence="2 3">
    <name type="scientific">[Actinomadura] parvosata subsp. kistnae</name>
    <dbReference type="NCBI Taxonomy" id="1909395"/>
    <lineage>
        <taxon>Bacteria</taxon>
        <taxon>Bacillati</taxon>
        <taxon>Actinomycetota</taxon>
        <taxon>Actinomycetes</taxon>
        <taxon>Streptosporangiales</taxon>
        <taxon>Streptosporangiaceae</taxon>
        <taxon>Nonomuraea</taxon>
    </lineage>
</organism>